<gene>
    <name evidence="3" type="ORF">B7C51_25150</name>
</gene>
<dbReference type="InterPro" id="IPR029052">
    <property type="entry name" value="Metallo-depent_PP-like"/>
</dbReference>
<geneLocation type="plasmid" evidence="4">
    <name>pplp3</name>
</geneLocation>
<evidence type="ECO:0000313" key="4">
    <source>
        <dbReference type="Proteomes" id="UP000192727"/>
    </source>
</evidence>
<reference evidence="3 4" key="1">
    <citation type="submission" date="2017-03" db="EMBL/GenBank/DDBJ databases">
        <title>Paenibacillus larvae genome sequencing.</title>
        <authorList>
            <person name="Dingman D.W."/>
        </authorList>
    </citation>
    <scope>NUCLEOTIDE SEQUENCE [LARGE SCALE GENOMIC DNA]</scope>
    <source>
        <strain evidence="3 4">SAG 10367</strain>
        <plasmid evidence="4">pplp3</plasmid>
    </source>
</reference>
<feature type="domain" description="Calcineurin-like phosphoesterase" evidence="2">
    <location>
        <begin position="258"/>
        <end position="389"/>
    </location>
</feature>
<dbReference type="Pfam" id="PF12850">
    <property type="entry name" value="Metallophos_2"/>
    <property type="match status" value="1"/>
</dbReference>
<dbReference type="SUPFAM" id="SSF56300">
    <property type="entry name" value="Metallo-dependent phosphatases"/>
    <property type="match status" value="1"/>
</dbReference>
<dbReference type="RefSeq" id="WP_083041742.1">
    <property type="nucleotide sequence ID" value="NZ_CP020558.1"/>
</dbReference>
<protein>
    <recommendedName>
        <fullName evidence="2">Calcineurin-like phosphoesterase domain-containing protein</fullName>
    </recommendedName>
</protein>
<proteinExistence type="inferred from homology"/>
<name>A0A1V0V080_9BACL</name>
<dbReference type="AlphaFoldDB" id="A0A1V0V080"/>
<dbReference type="Gene3D" id="3.60.21.10">
    <property type="match status" value="1"/>
</dbReference>
<dbReference type="Proteomes" id="UP000192727">
    <property type="component" value="Plasmid pPLP3"/>
</dbReference>
<organism evidence="3 4">
    <name type="scientific">Paenibacillus larvae subsp. pulvifaciens</name>
    <dbReference type="NCBI Taxonomy" id="1477"/>
    <lineage>
        <taxon>Bacteria</taxon>
        <taxon>Bacillati</taxon>
        <taxon>Bacillota</taxon>
        <taxon>Bacilli</taxon>
        <taxon>Bacillales</taxon>
        <taxon>Paenibacillaceae</taxon>
        <taxon>Paenibacillus</taxon>
    </lineage>
</organism>
<keyword evidence="3" id="KW-0614">Plasmid</keyword>
<sequence>MSNYSYTNSKSEVVYVCKKHLDTALKLKMELQKISPSLRCDWKKHKKLMNEEGFDNSDTNENYRCLVKRYQKESSAVNSNGQYKNLVQNNELGTINKLLGEIYCEKIENQKILRELNKLKRDFAMNKVVINEIVNEFKNIDFTKFSYNKINENKKEEIKNKNEAILVITDWHIGSKIDNVKGNKFNYSIAKRRVAALAKEALYYCKLFDIKKLNVCSLGDMIEHAYMRNSNQAYDVEFKLAHQIVKATELIYWLLTYLSKYVEVEFEGIAGNHDRSNGDKKANIDGDNFIVVVNESIKKLIKLTKSKTLKFINNSAYMNEIIKELNGKKIKLIHGDEETKDDNIIKAHMSMDNTIYHCIVKGHLHRFKIFEENDGRLVVQVGSLCGRNNFSKKFKATSNAGQAMIIVREDGVIQPLQIDLQRV</sequence>
<dbReference type="InterPro" id="IPR024654">
    <property type="entry name" value="Calcineurin-like_PHP_lpxH"/>
</dbReference>
<evidence type="ECO:0000313" key="3">
    <source>
        <dbReference type="EMBL" id="ARF70761.1"/>
    </source>
</evidence>
<comment type="similarity">
    <text evidence="1">Belongs to the metallophosphoesterase superfamily. YfcE family.</text>
</comment>
<dbReference type="EMBL" id="CP020558">
    <property type="protein sequence ID" value="ARF70761.1"/>
    <property type="molecule type" value="Genomic_DNA"/>
</dbReference>
<evidence type="ECO:0000256" key="1">
    <source>
        <dbReference type="ARBA" id="ARBA00008950"/>
    </source>
</evidence>
<evidence type="ECO:0000259" key="2">
    <source>
        <dbReference type="Pfam" id="PF12850"/>
    </source>
</evidence>
<accession>A0A1V0V080</accession>